<reference evidence="1 2" key="1">
    <citation type="submission" date="2014-02" db="EMBL/GenBank/DDBJ databases">
        <title>The small core and large imbalanced accessory genome model reveals a collaborative survival strategy of Sorangium cellulosum strains in nature.</title>
        <authorList>
            <person name="Han K."/>
            <person name="Peng R."/>
            <person name="Blom J."/>
            <person name="Li Y.-Z."/>
        </authorList>
    </citation>
    <scope>NUCLEOTIDE SEQUENCE [LARGE SCALE GENOMIC DNA]</scope>
    <source>
        <strain evidence="1 2">So0157-25</strain>
    </source>
</reference>
<dbReference type="SUPFAM" id="SSF56496">
    <property type="entry name" value="Fibrinogen C-terminal domain-like"/>
    <property type="match status" value="1"/>
</dbReference>
<dbReference type="NCBIfam" id="NF040941">
    <property type="entry name" value="GGGWT_bact"/>
    <property type="match status" value="1"/>
</dbReference>
<gene>
    <name evidence="1" type="ORF">BE08_28105</name>
</gene>
<evidence type="ECO:0000313" key="2">
    <source>
        <dbReference type="Proteomes" id="UP000075420"/>
    </source>
</evidence>
<dbReference type="EMBL" id="JELY01001142">
    <property type="protein sequence ID" value="KYF56753.1"/>
    <property type="molecule type" value="Genomic_DNA"/>
</dbReference>
<protein>
    <recommendedName>
        <fullName evidence="3">Fibrinogen C-terminal domain-containing protein</fullName>
    </recommendedName>
</protein>
<evidence type="ECO:0008006" key="3">
    <source>
        <dbReference type="Google" id="ProtNLM"/>
    </source>
</evidence>
<proteinExistence type="predicted"/>
<sequence length="289" mass="31207">MWATACLMACGCTTVAGLDRRYHLQPDGGDGGSPPADERCDVEAGAGCVYDRCGDVPDGAPGGVYTIDPDGTGPQEPLHVYCGEPADGGRWALVYNSVGRESGSTRAFWNIPYADRLSPKGEPSLDDNHYQPGLYSAGREYRDDIEDTEGNVAEVLRATAAGIDTEDMTLDSPEHVNPKHVDEDGEDIDKIFGNQFGAGWSSPDFDGDDMSDRNCAVVYGGVTQHYGSCFVYSLGADAHEATAGQSMDAAIADDDWGPHLDTEVAERFELSNDGSTYTRVKRISRWTRW</sequence>
<organism evidence="1 2">
    <name type="scientific">Sorangium cellulosum</name>
    <name type="common">Polyangium cellulosum</name>
    <dbReference type="NCBI Taxonomy" id="56"/>
    <lineage>
        <taxon>Bacteria</taxon>
        <taxon>Pseudomonadati</taxon>
        <taxon>Myxococcota</taxon>
        <taxon>Polyangia</taxon>
        <taxon>Polyangiales</taxon>
        <taxon>Polyangiaceae</taxon>
        <taxon>Sorangium</taxon>
    </lineage>
</organism>
<dbReference type="AlphaFoldDB" id="A0A150PM95"/>
<evidence type="ECO:0000313" key="1">
    <source>
        <dbReference type="EMBL" id="KYF56753.1"/>
    </source>
</evidence>
<dbReference type="InterPro" id="IPR036056">
    <property type="entry name" value="Fibrinogen-like_C"/>
</dbReference>
<comment type="caution">
    <text evidence="1">The sequence shown here is derived from an EMBL/GenBank/DDBJ whole genome shotgun (WGS) entry which is preliminary data.</text>
</comment>
<accession>A0A150PM95</accession>
<dbReference type="Proteomes" id="UP000075420">
    <property type="component" value="Unassembled WGS sequence"/>
</dbReference>
<name>A0A150PM95_SORCE</name>